<gene>
    <name evidence="1" type="ORF">SAMN04488011_10535</name>
</gene>
<proteinExistence type="predicted"/>
<dbReference type="EMBL" id="FOCM01000005">
    <property type="protein sequence ID" value="SEN60825.1"/>
    <property type="molecule type" value="Genomic_DNA"/>
</dbReference>
<reference evidence="2" key="1">
    <citation type="submission" date="2016-10" db="EMBL/GenBank/DDBJ databases">
        <authorList>
            <person name="Varghese N."/>
            <person name="Submissions S."/>
        </authorList>
    </citation>
    <scope>NUCLEOTIDE SEQUENCE [LARGE SCALE GENOMIC DNA]</scope>
    <source>
        <strain evidence="2">DSM 26893</strain>
    </source>
</reference>
<accession>A0A1H8HY03</accession>
<dbReference type="Proteomes" id="UP000199372">
    <property type="component" value="Unassembled WGS sequence"/>
</dbReference>
<dbReference type="RefSeq" id="WP_091845661.1">
    <property type="nucleotide sequence ID" value="NZ_FOCM01000005.1"/>
</dbReference>
<keyword evidence="2" id="KW-1185">Reference proteome</keyword>
<organism evidence="1 2">
    <name type="scientific">Palleronia pelagia</name>
    <dbReference type="NCBI Taxonomy" id="387096"/>
    <lineage>
        <taxon>Bacteria</taxon>
        <taxon>Pseudomonadati</taxon>
        <taxon>Pseudomonadota</taxon>
        <taxon>Alphaproteobacteria</taxon>
        <taxon>Rhodobacterales</taxon>
        <taxon>Roseobacteraceae</taxon>
        <taxon>Palleronia</taxon>
    </lineage>
</organism>
<name>A0A1H8HY03_9RHOB</name>
<sequence length="103" mass="11140">MDELRLAPNDHVLINALAAIFVSHVRPGPHEDMMIEIVRDAVKKANRQHLYVGPLVAAVEDFLNSSQAGLGANHAEYAVRVRLVAVLSWRAGHALDALRGAAA</sequence>
<evidence type="ECO:0000313" key="2">
    <source>
        <dbReference type="Proteomes" id="UP000199372"/>
    </source>
</evidence>
<dbReference type="AlphaFoldDB" id="A0A1H8HY03"/>
<protein>
    <submittedName>
        <fullName evidence="1">Uncharacterized protein</fullName>
    </submittedName>
</protein>
<evidence type="ECO:0000313" key="1">
    <source>
        <dbReference type="EMBL" id="SEN60825.1"/>
    </source>
</evidence>